<evidence type="ECO:0000256" key="12">
    <source>
        <dbReference type="SAM" id="MobiDB-lite"/>
    </source>
</evidence>
<evidence type="ECO:0000313" key="14">
    <source>
        <dbReference type="EMBL" id="PVU99344.1"/>
    </source>
</evidence>
<dbReference type="GO" id="GO:0034045">
    <property type="term" value="C:phagophore assembly site membrane"/>
    <property type="evidence" value="ECO:0007669"/>
    <property type="project" value="UniProtKB-SubCell"/>
</dbReference>
<dbReference type="GO" id="GO:0061709">
    <property type="term" value="P:reticulophagy"/>
    <property type="evidence" value="ECO:0007669"/>
    <property type="project" value="TreeGrafter"/>
</dbReference>
<evidence type="ECO:0000256" key="5">
    <source>
        <dbReference type="ARBA" id="ARBA00022448"/>
    </source>
</evidence>
<evidence type="ECO:0000256" key="6">
    <source>
        <dbReference type="ARBA" id="ARBA00022824"/>
    </source>
</evidence>
<dbReference type="GO" id="GO:0006869">
    <property type="term" value="P:lipid transport"/>
    <property type="evidence" value="ECO:0007669"/>
    <property type="project" value="UniProtKB-KW"/>
</dbReference>
<dbReference type="Pfam" id="PF03694">
    <property type="entry name" value="Erg28"/>
    <property type="match status" value="1"/>
</dbReference>
<dbReference type="Pfam" id="PF13329">
    <property type="entry name" value="ATG2_CAD"/>
    <property type="match status" value="3"/>
</dbReference>
<keyword evidence="13" id="KW-1133">Transmembrane helix</keyword>
<dbReference type="GO" id="GO:0061723">
    <property type="term" value="P:glycophagy"/>
    <property type="evidence" value="ECO:0007669"/>
    <property type="project" value="TreeGrafter"/>
</dbReference>
<keyword evidence="13" id="KW-0812">Transmembrane</keyword>
<feature type="region of interest" description="Disordered" evidence="12">
    <location>
        <begin position="764"/>
        <end position="809"/>
    </location>
</feature>
<feature type="transmembrane region" description="Helical" evidence="13">
    <location>
        <begin position="75"/>
        <end position="93"/>
    </location>
</feature>
<protein>
    <recommendedName>
        <fullName evidence="4">Autophagy-related protein 2</fullName>
    </recommendedName>
</protein>
<keyword evidence="6" id="KW-0256">Endoplasmic reticulum</keyword>
<keyword evidence="15" id="KW-1185">Reference proteome</keyword>
<dbReference type="GO" id="GO:0000422">
    <property type="term" value="P:autophagy of mitochondrion"/>
    <property type="evidence" value="ECO:0007669"/>
    <property type="project" value="TreeGrafter"/>
</dbReference>
<organism evidence="14 15">
    <name type="scientific">Furculomyces boomerangus</name>
    <dbReference type="NCBI Taxonomy" id="61424"/>
    <lineage>
        <taxon>Eukaryota</taxon>
        <taxon>Fungi</taxon>
        <taxon>Fungi incertae sedis</taxon>
        <taxon>Zoopagomycota</taxon>
        <taxon>Kickxellomycotina</taxon>
        <taxon>Harpellomycetes</taxon>
        <taxon>Harpellales</taxon>
        <taxon>Harpellaceae</taxon>
        <taxon>Furculomyces</taxon>
    </lineage>
</organism>
<evidence type="ECO:0000256" key="9">
    <source>
        <dbReference type="ARBA" id="ARBA00023136"/>
    </source>
</evidence>
<dbReference type="GO" id="GO:0000045">
    <property type="term" value="P:autophagosome assembly"/>
    <property type="evidence" value="ECO:0007669"/>
    <property type="project" value="TreeGrafter"/>
</dbReference>
<dbReference type="GO" id="GO:0034727">
    <property type="term" value="P:piecemeal microautophagy of the nucleus"/>
    <property type="evidence" value="ECO:0007669"/>
    <property type="project" value="TreeGrafter"/>
</dbReference>
<dbReference type="Proteomes" id="UP000245699">
    <property type="component" value="Unassembled WGS sequence"/>
</dbReference>
<evidence type="ECO:0000256" key="1">
    <source>
        <dbReference type="ARBA" id="ARBA00004406"/>
    </source>
</evidence>
<evidence type="ECO:0000256" key="11">
    <source>
        <dbReference type="ARBA" id="ARBA00024615"/>
    </source>
</evidence>
<evidence type="ECO:0000256" key="4">
    <source>
        <dbReference type="ARBA" id="ARBA00018070"/>
    </source>
</evidence>
<dbReference type="PANTHER" id="PTHR13190:SF1">
    <property type="entry name" value="AUTOPHAGY-RELATED 2, ISOFORM A"/>
    <property type="match status" value="1"/>
</dbReference>
<keyword evidence="8" id="KW-0445">Lipid transport</keyword>
<dbReference type="STRING" id="61424.A0A2T9Z477"/>
<keyword evidence="5" id="KW-0813">Transport</keyword>
<keyword evidence="9 13" id="KW-0472">Membrane</keyword>
<evidence type="ECO:0000256" key="7">
    <source>
        <dbReference type="ARBA" id="ARBA00023006"/>
    </source>
</evidence>
<comment type="catalytic activity">
    <reaction evidence="10">
        <text>a 1,2-diacyl-sn-glycero-3-phospho-L-serine(in) = a 1,2-diacyl-sn-glycero-3-phospho-L-serine(out)</text>
        <dbReference type="Rhea" id="RHEA:38663"/>
        <dbReference type="ChEBI" id="CHEBI:57262"/>
    </reaction>
</comment>
<evidence type="ECO:0000313" key="15">
    <source>
        <dbReference type="Proteomes" id="UP000245699"/>
    </source>
</evidence>
<sequence length="2322" mass="264405">MSFLPDGNLPKFIYLSSVFSIFNSVQCMVAPLGLTKRIYNGKNQQVTELSSHTFAAWTILSAVIRYKCAFNMDNALLYDITLCTYLIALGHFASEIFVFRTARLVGPVLSTLFVAGSLQKRLMKFILQRTIGRFIKDELDWDKDLDVQISSGVFQLRNVRLNEEVIGEILGASPLVFKNGNIGNIKVDIAWSRLLSGGCKIEIENPIIELDLIDAEKSYKQAQDISESLFTDGGQSILASSVYIADDFLKTEVAGEFKYPHEFNDHADTRFSKGNVENQTQPTQKLDIISDIVDKIIFGTDISIKNIKLIIRYGNNISEIDTDNSEYNQKYLILQVEKISLQESSGAESVKFEKLSPKIEDNVGFDSPQTNTTPESFQTKYKYVRVGKMEKKIGISKIRIQLKNKNSCSTLLSIIEHQPKAEISIWRRLPFTQVAPVGQQAQYLGYPPNSNEIDFDNAFSGPMPGEFRDIQPSRIKSDEITLDDLLGSSKRIERKGSVDSDILQIEGWGVEIDMGTLAVVIRPDQIPEIIEIADIMGNWMKMREKTKALVDAYYSAHYDPSATKHSIPLIDSENQYKRLVSINLDRLFLCLISPDSKGGSTLEQLRIWPNGLKDWDYPQQFSHLIDVLEPLKHIKLSCEQLNINFDCSENPKNENIYSTFIKTEPLSETDFSGNISVSVEKISLVEHDIKQTPKDYDVIKWDWSLKRFESDNQTHSMKDFWGWISQNGTKCSFEMAPVEVNLSIDVIKRFKNYTYINAKENELTRKNKTPESPFKPSSKAPKTHASKFKLGMEPKKRDNSDSGLRTKHENNLKQGIGIYSENDDFVGKNYAKTAINLADYMDNQIPDKLPKTKERVHKVQENKQKSIISLFAPLIRLWFTLPSDMNNDDKETYQKFQETLDEYNFLNLDGFQSELKESPSQKKQVVVDWFDVFIKKSTRTDESFVPKSPGIAKKASSSSGLRLEGGYLKVYLQTSNHNLKSKKLCIATMGAENLEFGTEFIPEINNETNQSENPPPYLEITLQPQNKYLANSKKTYFSSNISHGKNYIPRPPALEGLQGTIGHDTKSRRSLETEMIVTSQYQQRCLDRAEVTVDFYVPYTNVELDTNIYMELMEYMEMLSLWMAKEQQKQSKKQNLYDKEHMNDTRNENYNNTQESDSIKTLSVLLANFSRIHISINSKLQHVLSLTNTQAFVVVGIVENDKTYCHLHSHHLSMHTVNIDGTRVYLFNNTASKKSLKQGNLPQLSVDYLSTPKLQDTNEMVVRVDWSTVELDRILKSYKDILEFFEKRKQESSNTKKRHDDVNIENEIILDNLFEHDVDIIDDDNNNVEMQFDFDIPKRRVDVIDEIVVSAESSNYLEVSPLQLYLFIRNFSVQYKLVDEKGNSQGNEYLPQSIIIGVDTISFLNLFNPNEFQQIPGQIQVHKISVGGISVLGLPGFSSNSYRTRHGSNKMEITSAINPEKLWISKGYNLLLSMIMVDISLREKLVVVEVEAGRFEFNADTLTMINATSNYFEENFTLNNLPQPIAELITEFQEGFNVMDDIDESTFKPKNKVHASEQNKRYHYERSDFLKSAFEKDDTFIDKKSYSNYSATPVSASINEEEALYSTTMTSEKYLSENGFDTITPEEANQVMNEYRKTATNYRQSAINTNGFNYSMTEPGSPLNFGRISKSGSRSSEKMKKQSVISFSDEETERIEIDTNHMDNIDKIDQRFGVINHRKYKSSDYPPYHHEDLKSTKLKSPSDINLIEDYFDLSSEDSIGEMKLEKNVGIESSSKQVSKANNLGDTVLKINFVFGKMKVYLYKSFVWGSKTLKISNQKAQMEIEAINLRLQYKKHMKGAHLSWDLALNLGQLNIYDLLESSQWSKFLTRLHVSEYKHFGIHPMLFHSSFKKVTSIQHPVWISSNKYQDPLHPDILQLKIESVRPNYDSGTKNKQKVVKDGTELNELRLDVGIAPIRCYIDQDALTFLIDLFTKSSESPTTDFGNQQKPKNGKEKRLNRGAERMGKIYAENQPYFQAVSISPILVKFDYKPKQTPLSNIGNKTSPNVPSSSNLSPKQQQNNQSGQPLLVEILNLIALEEASISLETLQLYGVGGINKLITKAANKWLPHITQTQIPQVVGSLTPLKPLANVGSSVIDLVLLPISEYKKNGKWYKGLQKGIKTFAQTSALESLNFGAKIAVNTQTILEQAGDILNIPQHPSNYEPSIRSTSVGSDNERFSSKYAVQPSSASEGVRQAYRGLSRNLHQVAQTILAIPVQYDGNDFDVGFEYVNENSFNDYTSIEEEDDIKDELQTDENDDFVNLDIREHGKPRGNSSMKNIVRAD</sequence>
<reference evidence="14 15" key="1">
    <citation type="journal article" date="2018" name="MBio">
        <title>Comparative Genomics Reveals the Core Gene Toolbox for the Fungus-Insect Symbiosis.</title>
        <authorList>
            <person name="Wang Y."/>
            <person name="Stata M."/>
            <person name="Wang W."/>
            <person name="Stajich J.E."/>
            <person name="White M.M."/>
            <person name="Moncalvo J.M."/>
        </authorList>
    </citation>
    <scope>NUCLEOTIDE SEQUENCE [LARGE SCALE GENOMIC DNA]</scope>
    <source>
        <strain evidence="14 15">AUS-77-4</strain>
    </source>
</reference>
<dbReference type="OrthoDB" id="18982at2759"/>
<dbReference type="GO" id="GO:0032266">
    <property type="term" value="F:phosphatidylinositol-3-phosphate binding"/>
    <property type="evidence" value="ECO:0007669"/>
    <property type="project" value="TreeGrafter"/>
</dbReference>
<evidence type="ECO:0000256" key="2">
    <source>
        <dbReference type="ARBA" id="ARBA00004623"/>
    </source>
</evidence>
<comment type="caution">
    <text evidence="14">The sequence shown here is derived from an EMBL/GenBank/DDBJ whole genome shotgun (WGS) entry which is preliminary data.</text>
</comment>
<name>A0A2T9Z477_9FUNG</name>
<feature type="region of interest" description="Disordered" evidence="12">
    <location>
        <begin position="2035"/>
        <end position="2061"/>
    </location>
</feature>
<comment type="similarity">
    <text evidence="3">Belongs to the ATG2 family.</text>
</comment>
<feature type="region of interest" description="Disordered" evidence="12">
    <location>
        <begin position="1977"/>
        <end position="1996"/>
    </location>
</feature>
<evidence type="ECO:0000256" key="13">
    <source>
        <dbReference type="SAM" id="Phobius"/>
    </source>
</evidence>
<gene>
    <name evidence="14" type="ORF">BB559_000798</name>
</gene>
<dbReference type="EMBL" id="MBFT01000041">
    <property type="protein sequence ID" value="PVU99344.1"/>
    <property type="molecule type" value="Genomic_DNA"/>
</dbReference>
<evidence type="ECO:0000256" key="3">
    <source>
        <dbReference type="ARBA" id="ARBA00009714"/>
    </source>
</evidence>
<feature type="compositionally biased region" description="Polar residues" evidence="12">
    <location>
        <begin position="1977"/>
        <end position="1988"/>
    </location>
</feature>
<dbReference type="GO" id="GO:0005789">
    <property type="term" value="C:endoplasmic reticulum membrane"/>
    <property type="evidence" value="ECO:0007669"/>
    <property type="project" value="UniProtKB-SubCell"/>
</dbReference>
<accession>A0A2T9Z477</accession>
<comment type="subcellular location">
    <subcellularLocation>
        <location evidence="1">Endoplasmic reticulum membrane</location>
        <topology evidence="1">Peripheral membrane protein</topology>
    </subcellularLocation>
    <subcellularLocation>
        <location evidence="2">Preautophagosomal structure membrane</location>
        <topology evidence="2">Peripheral membrane protein</topology>
    </subcellularLocation>
</comment>
<dbReference type="InterPro" id="IPR026849">
    <property type="entry name" value="ATG2"/>
</dbReference>
<dbReference type="GO" id="GO:0043495">
    <property type="term" value="F:protein-membrane adaptor activity"/>
    <property type="evidence" value="ECO:0007669"/>
    <property type="project" value="TreeGrafter"/>
</dbReference>
<feature type="compositionally biased region" description="Low complexity" evidence="12">
    <location>
        <begin position="2043"/>
        <end position="2054"/>
    </location>
</feature>
<feature type="transmembrane region" description="Helical" evidence="13">
    <location>
        <begin position="12"/>
        <end position="34"/>
    </location>
</feature>
<dbReference type="GO" id="GO:0061908">
    <property type="term" value="C:phagophore"/>
    <property type="evidence" value="ECO:0007669"/>
    <property type="project" value="TreeGrafter"/>
</dbReference>
<dbReference type="PANTHER" id="PTHR13190">
    <property type="entry name" value="AUTOPHAGY-RELATED 2, ISOFORM A"/>
    <property type="match status" value="1"/>
</dbReference>
<dbReference type="InterPro" id="IPR005352">
    <property type="entry name" value="Erg28"/>
</dbReference>
<evidence type="ECO:0000256" key="8">
    <source>
        <dbReference type="ARBA" id="ARBA00023055"/>
    </source>
</evidence>
<comment type="catalytic activity">
    <reaction evidence="11">
        <text>a 1,2-diacyl-sn-glycero-3-phosphoethanolamine(in) = a 1,2-diacyl-sn-glycero-3-phosphoethanolamine(out)</text>
        <dbReference type="Rhea" id="RHEA:38895"/>
        <dbReference type="ChEBI" id="CHEBI:64612"/>
    </reaction>
</comment>
<proteinExistence type="inferred from homology"/>
<keyword evidence="7" id="KW-0072">Autophagy</keyword>
<evidence type="ECO:0000256" key="10">
    <source>
        <dbReference type="ARBA" id="ARBA00024479"/>
    </source>
</evidence>
<feature type="compositionally biased region" description="Basic and acidic residues" evidence="12">
    <location>
        <begin position="790"/>
        <end position="809"/>
    </location>
</feature>